<proteinExistence type="predicted"/>
<keyword evidence="2" id="KW-1185">Reference proteome</keyword>
<reference evidence="1" key="1">
    <citation type="submission" date="2020-05" db="EMBL/GenBank/DDBJ databases">
        <title>Large-scale comparative analyses of tick genomes elucidate their genetic diversity and vector capacities.</title>
        <authorList>
            <person name="Jia N."/>
            <person name="Wang J."/>
            <person name="Shi W."/>
            <person name="Du L."/>
            <person name="Sun Y."/>
            <person name="Zhan W."/>
            <person name="Jiang J."/>
            <person name="Wang Q."/>
            <person name="Zhang B."/>
            <person name="Ji P."/>
            <person name="Sakyi L.B."/>
            <person name="Cui X."/>
            <person name="Yuan T."/>
            <person name="Jiang B."/>
            <person name="Yang W."/>
            <person name="Lam T.T.-Y."/>
            <person name="Chang Q."/>
            <person name="Ding S."/>
            <person name="Wang X."/>
            <person name="Zhu J."/>
            <person name="Ruan X."/>
            <person name="Zhao L."/>
            <person name="Wei J."/>
            <person name="Que T."/>
            <person name="Du C."/>
            <person name="Cheng J."/>
            <person name="Dai P."/>
            <person name="Han X."/>
            <person name="Huang E."/>
            <person name="Gao Y."/>
            <person name="Liu J."/>
            <person name="Shao H."/>
            <person name="Ye R."/>
            <person name="Li L."/>
            <person name="Wei W."/>
            <person name="Wang X."/>
            <person name="Wang C."/>
            <person name="Yang T."/>
            <person name="Huo Q."/>
            <person name="Li W."/>
            <person name="Guo W."/>
            <person name="Chen H."/>
            <person name="Zhou L."/>
            <person name="Ni X."/>
            <person name="Tian J."/>
            <person name="Zhou Y."/>
            <person name="Sheng Y."/>
            <person name="Liu T."/>
            <person name="Pan Y."/>
            <person name="Xia L."/>
            <person name="Li J."/>
            <person name="Zhao F."/>
            <person name="Cao W."/>
        </authorList>
    </citation>
    <scope>NUCLEOTIDE SEQUENCE</scope>
    <source>
        <strain evidence="1">Hyas-2018</strain>
    </source>
</reference>
<evidence type="ECO:0000313" key="2">
    <source>
        <dbReference type="Proteomes" id="UP000821845"/>
    </source>
</evidence>
<organism evidence="1 2">
    <name type="scientific">Hyalomma asiaticum</name>
    <name type="common">Tick</name>
    <dbReference type="NCBI Taxonomy" id="266040"/>
    <lineage>
        <taxon>Eukaryota</taxon>
        <taxon>Metazoa</taxon>
        <taxon>Ecdysozoa</taxon>
        <taxon>Arthropoda</taxon>
        <taxon>Chelicerata</taxon>
        <taxon>Arachnida</taxon>
        <taxon>Acari</taxon>
        <taxon>Parasitiformes</taxon>
        <taxon>Ixodida</taxon>
        <taxon>Ixodoidea</taxon>
        <taxon>Ixodidae</taxon>
        <taxon>Hyalomminae</taxon>
        <taxon>Hyalomma</taxon>
    </lineage>
</organism>
<gene>
    <name evidence="1" type="ORF">HPB50_002186</name>
</gene>
<protein>
    <submittedName>
        <fullName evidence="1">Uncharacterized protein</fullName>
    </submittedName>
</protein>
<dbReference type="EMBL" id="CM023489">
    <property type="protein sequence ID" value="KAH6921547.1"/>
    <property type="molecule type" value="Genomic_DNA"/>
</dbReference>
<dbReference type="Proteomes" id="UP000821845">
    <property type="component" value="Chromosome 9"/>
</dbReference>
<accession>A0ACB7RL00</accession>
<sequence length="302" mass="34605">MFVSHQMPQHSATLAKVLHLSPYCRGILLTRRVRSSHTDNFPSEASKKAALGHADSVSSSSSDDEELNVVIPYRHIFYQTVVHSAGQEFKNGMRKEPLRCDLCPYSTRYSTHFKDHMRVHSGEKPFKCPKCPNSFTQRAHLRRHLGTHEPKKPCQLARARASVRKARYSERNDQSRKHVLGVASGRSVRGKGRSFLQWWSVKEDSDDEAKTEGVRPRRFHQVFGNSSKAASSKRRRAFMRSEPLICELCPYTTNYMTHMKDHMRMHNGEKPFKCTKCPAAFTQAANCKRHLRTHGSEEAPKT</sequence>
<evidence type="ECO:0000313" key="1">
    <source>
        <dbReference type="EMBL" id="KAH6921547.1"/>
    </source>
</evidence>
<comment type="caution">
    <text evidence="1">The sequence shown here is derived from an EMBL/GenBank/DDBJ whole genome shotgun (WGS) entry which is preliminary data.</text>
</comment>
<name>A0ACB7RL00_HYAAI</name>